<evidence type="ECO:0000313" key="1">
    <source>
        <dbReference type="EMBL" id="GBH10524.1"/>
    </source>
</evidence>
<sequence>MRQYTRTPQVFATENSILLISHIAHSKLSRIPETPIQAGEQSRQPKLLHYGFSYFFVLRQLFQTLSTIPTTLRCSGGC</sequence>
<dbReference type="EMBL" id="BGJZ01000190">
    <property type="protein sequence ID" value="GBH10524.1"/>
    <property type="molecule type" value="Genomic_DNA"/>
</dbReference>
<name>A0A2V0QC80_PSESF</name>
<organism evidence="1 2">
    <name type="scientific">Pseudomonas syringae pv. actinidiae</name>
    <dbReference type="NCBI Taxonomy" id="103796"/>
    <lineage>
        <taxon>Bacteria</taxon>
        <taxon>Pseudomonadati</taxon>
        <taxon>Pseudomonadota</taxon>
        <taxon>Gammaproteobacteria</taxon>
        <taxon>Pseudomonadales</taxon>
        <taxon>Pseudomonadaceae</taxon>
        <taxon>Pseudomonas</taxon>
        <taxon>Pseudomonas syringae</taxon>
    </lineage>
</organism>
<proteinExistence type="predicted"/>
<dbReference type="Proteomes" id="UP000247480">
    <property type="component" value="Unassembled WGS sequence"/>
</dbReference>
<gene>
    <name evidence="1" type="ORF">KPSA1_03942</name>
</gene>
<protein>
    <submittedName>
        <fullName evidence="1">Uncharacterized protein</fullName>
    </submittedName>
</protein>
<evidence type="ECO:0000313" key="2">
    <source>
        <dbReference type="Proteomes" id="UP000247480"/>
    </source>
</evidence>
<reference evidence="1 2" key="1">
    <citation type="submission" date="2018-04" db="EMBL/GenBank/DDBJ databases">
        <title>Draft genome sequence of Pseudomonas syringae pv. actinidiae biovar 1 strains isolated from kiwifruit in Kagawa prefecture.</title>
        <authorList>
            <person name="Tabuchi M."/>
            <person name="Saito M."/>
            <person name="Fujiwara S."/>
            <person name="Sasa N."/>
            <person name="Akimitsu K."/>
            <person name="Gomi K."/>
            <person name="Konishi-Sugita S."/>
            <person name="Hamano K."/>
            <person name="Kataoka I."/>
        </authorList>
    </citation>
    <scope>NUCLEOTIDE SEQUENCE [LARGE SCALE GENOMIC DNA]</scope>
    <source>
        <strain evidence="1 2">MAFF212206</strain>
    </source>
</reference>
<accession>A0A2V0QC80</accession>
<comment type="caution">
    <text evidence="1">The sequence shown here is derived from an EMBL/GenBank/DDBJ whole genome shotgun (WGS) entry which is preliminary data.</text>
</comment>
<dbReference type="AlphaFoldDB" id="A0A2V0QC80"/>